<dbReference type="Proteomes" id="UP001408356">
    <property type="component" value="Unassembled WGS sequence"/>
</dbReference>
<protein>
    <submittedName>
        <fullName evidence="2">Uncharacterized protein</fullName>
    </submittedName>
</protein>
<name>A0ABR2VAN4_9PEZI</name>
<gene>
    <name evidence="2" type="ORF">SUNI508_13896</name>
</gene>
<sequence length="87" mass="9266">MQFSTAILSTIALFGVGQAFGAAIEIDDKVAAREALIATTPYYACNCPNNCSYKAGTGCRYYAGPSGNSKVLSGSEFSFDRIYDSEK</sequence>
<comment type="caution">
    <text evidence="2">The sequence shown here is derived from an EMBL/GenBank/DDBJ whole genome shotgun (WGS) entry which is preliminary data.</text>
</comment>
<keyword evidence="1" id="KW-0732">Signal</keyword>
<reference evidence="2 3" key="1">
    <citation type="journal article" date="2024" name="J. Plant Pathol.">
        <title>Sequence and assembly of the genome of Seiridium unicorne, isolate CBS 538.82, causal agent of cypress canker disease.</title>
        <authorList>
            <person name="Scali E."/>
            <person name="Rocca G.D."/>
            <person name="Danti R."/>
            <person name="Garbelotto M."/>
            <person name="Barberini S."/>
            <person name="Baroncelli R."/>
            <person name="Emiliani G."/>
        </authorList>
    </citation>
    <scope>NUCLEOTIDE SEQUENCE [LARGE SCALE GENOMIC DNA]</scope>
    <source>
        <strain evidence="2 3">BM-138-508</strain>
    </source>
</reference>
<keyword evidence="3" id="KW-1185">Reference proteome</keyword>
<evidence type="ECO:0000256" key="1">
    <source>
        <dbReference type="SAM" id="SignalP"/>
    </source>
</evidence>
<organism evidence="2 3">
    <name type="scientific">Seiridium unicorne</name>
    <dbReference type="NCBI Taxonomy" id="138068"/>
    <lineage>
        <taxon>Eukaryota</taxon>
        <taxon>Fungi</taxon>
        <taxon>Dikarya</taxon>
        <taxon>Ascomycota</taxon>
        <taxon>Pezizomycotina</taxon>
        <taxon>Sordariomycetes</taxon>
        <taxon>Xylariomycetidae</taxon>
        <taxon>Amphisphaeriales</taxon>
        <taxon>Sporocadaceae</taxon>
        <taxon>Seiridium</taxon>
    </lineage>
</organism>
<feature type="signal peptide" evidence="1">
    <location>
        <begin position="1"/>
        <end position="21"/>
    </location>
</feature>
<dbReference type="EMBL" id="JARVKF010000055">
    <property type="protein sequence ID" value="KAK9423962.1"/>
    <property type="molecule type" value="Genomic_DNA"/>
</dbReference>
<evidence type="ECO:0000313" key="3">
    <source>
        <dbReference type="Proteomes" id="UP001408356"/>
    </source>
</evidence>
<feature type="chain" id="PRO_5046773604" evidence="1">
    <location>
        <begin position="22"/>
        <end position="87"/>
    </location>
</feature>
<proteinExistence type="predicted"/>
<accession>A0ABR2VAN4</accession>
<evidence type="ECO:0000313" key="2">
    <source>
        <dbReference type="EMBL" id="KAK9423962.1"/>
    </source>
</evidence>